<feature type="region of interest" description="Disordered" evidence="1">
    <location>
        <begin position="68"/>
        <end position="156"/>
    </location>
</feature>
<comment type="caution">
    <text evidence="2">The sequence shown here is derived from an EMBL/GenBank/DDBJ whole genome shotgun (WGS) entry which is preliminary data.</text>
</comment>
<name>A0A543JRB1_9PSEU</name>
<protein>
    <submittedName>
        <fullName evidence="2">Uncharacterized protein</fullName>
    </submittedName>
</protein>
<keyword evidence="3" id="KW-1185">Reference proteome</keyword>
<sequence length="156" mass="16888">MLEIQCRVHGIAHPATLRTRPDLASVEVVDGDRAAAHSLLRQVVPLGSPTLRSDHPMIQHCRLLLNALTSGPTSSRDGRRPGSDATSRGADAWRGPAAGEPRAVGGGRGRSRRHPDVEGRCRPHAIREDIRKVSSDFARSARHPAPTVVNRAESRK</sequence>
<reference evidence="2 3" key="1">
    <citation type="submission" date="2019-06" db="EMBL/GenBank/DDBJ databases">
        <title>Sequencing the genomes of 1000 actinobacteria strains.</title>
        <authorList>
            <person name="Klenk H.-P."/>
        </authorList>
    </citation>
    <scope>NUCLEOTIDE SEQUENCE [LARGE SCALE GENOMIC DNA]</scope>
    <source>
        <strain evidence="2 3">DSM 45456</strain>
    </source>
</reference>
<dbReference type="AlphaFoldDB" id="A0A543JRB1"/>
<organism evidence="2 3">
    <name type="scientific">Saccharothrix saharensis</name>
    <dbReference type="NCBI Taxonomy" id="571190"/>
    <lineage>
        <taxon>Bacteria</taxon>
        <taxon>Bacillati</taxon>
        <taxon>Actinomycetota</taxon>
        <taxon>Actinomycetes</taxon>
        <taxon>Pseudonocardiales</taxon>
        <taxon>Pseudonocardiaceae</taxon>
        <taxon>Saccharothrix</taxon>
    </lineage>
</organism>
<dbReference type="Gene3D" id="1.25.40.10">
    <property type="entry name" value="Tetratricopeptide repeat domain"/>
    <property type="match status" value="1"/>
</dbReference>
<evidence type="ECO:0000313" key="3">
    <source>
        <dbReference type="Proteomes" id="UP000316628"/>
    </source>
</evidence>
<evidence type="ECO:0000313" key="2">
    <source>
        <dbReference type="EMBL" id="TQM85379.1"/>
    </source>
</evidence>
<dbReference type="InterPro" id="IPR011990">
    <property type="entry name" value="TPR-like_helical_dom_sf"/>
</dbReference>
<accession>A0A543JRB1</accession>
<feature type="compositionally biased region" description="Basic and acidic residues" evidence="1">
    <location>
        <begin position="114"/>
        <end position="134"/>
    </location>
</feature>
<evidence type="ECO:0000256" key="1">
    <source>
        <dbReference type="SAM" id="MobiDB-lite"/>
    </source>
</evidence>
<proteinExistence type="predicted"/>
<dbReference type="EMBL" id="VFPP01000001">
    <property type="protein sequence ID" value="TQM85379.1"/>
    <property type="molecule type" value="Genomic_DNA"/>
</dbReference>
<dbReference type="Proteomes" id="UP000316628">
    <property type="component" value="Unassembled WGS sequence"/>
</dbReference>
<gene>
    <name evidence="2" type="ORF">FHX81_7859</name>
</gene>